<comment type="caution">
    <text evidence="5">The sequence shown here is derived from an EMBL/GenBank/DDBJ whole genome shotgun (WGS) entry which is preliminary data.</text>
</comment>
<dbReference type="InterPro" id="IPR003018">
    <property type="entry name" value="GAF"/>
</dbReference>
<dbReference type="InterPro" id="IPR036388">
    <property type="entry name" value="WH-like_DNA-bd_sf"/>
</dbReference>
<sequence length="391" mass="40181">MFTDEHGNIGQMSAPERSTERRSAARLGKPANAVGKPDPSRLGVRGRSRREAETALSVAALPASDGALPGVGGVPHGAGASPADDTQSGDTDPRRRRGGRNGRRSGGHNSRRPVRAAQRGRQGANMTAGKRGAKDRASSRQADRGGAPEGQSGRGAVPEGQATNGGAAPHPVEVAGLLHELSALLLGTDDVAQALDRLAVFTAGAVPGAVRCSVALIGEGGPPTLAASGPRAQALDDLQYAIGDGPGLEAARTRAVVAVTDLSADGRWPELAERARDEGVRAVASIPLDLRRSAVGAVTLFADRPGIEPETLLTAMAVVGQAELLLGEVHRRAGQCSDSAVDRAAGVIIAQRGCGVREAYDVLRDTSQRLGLPREEVAERLIAAAARYADT</sequence>
<evidence type="ECO:0000313" key="6">
    <source>
        <dbReference type="Proteomes" id="UP000271683"/>
    </source>
</evidence>
<gene>
    <name evidence="5" type="ORF">EDD30_2539</name>
</gene>
<feature type="compositionally biased region" description="Basic and acidic residues" evidence="3">
    <location>
        <begin position="132"/>
        <end position="143"/>
    </location>
</feature>
<dbReference type="SMART" id="SM01012">
    <property type="entry name" value="ANTAR"/>
    <property type="match status" value="1"/>
</dbReference>
<feature type="compositionally biased region" description="Basic residues" evidence="3">
    <location>
        <begin position="94"/>
        <end position="114"/>
    </location>
</feature>
<evidence type="ECO:0000256" key="1">
    <source>
        <dbReference type="ARBA" id="ARBA00023015"/>
    </source>
</evidence>
<dbReference type="InterPro" id="IPR029016">
    <property type="entry name" value="GAF-like_dom_sf"/>
</dbReference>
<dbReference type="Proteomes" id="UP000271683">
    <property type="component" value="Unassembled WGS sequence"/>
</dbReference>
<dbReference type="SUPFAM" id="SSF55781">
    <property type="entry name" value="GAF domain-like"/>
    <property type="match status" value="1"/>
</dbReference>
<protein>
    <submittedName>
        <fullName evidence="5">GAF domain-containing protein</fullName>
    </submittedName>
</protein>
<dbReference type="GO" id="GO:0003723">
    <property type="term" value="F:RNA binding"/>
    <property type="evidence" value="ECO:0007669"/>
    <property type="project" value="InterPro"/>
</dbReference>
<dbReference type="AlphaFoldDB" id="A0A3N1GHL0"/>
<keyword evidence="2" id="KW-0804">Transcription</keyword>
<dbReference type="Gene3D" id="1.10.10.10">
    <property type="entry name" value="Winged helix-like DNA-binding domain superfamily/Winged helix DNA-binding domain"/>
    <property type="match status" value="1"/>
</dbReference>
<reference evidence="5 6" key="1">
    <citation type="submission" date="2018-11" db="EMBL/GenBank/DDBJ databases">
        <title>Sequencing the genomes of 1000 actinobacteria strains.</title>
        <authorList>
            <person name="Klenk H.-P."/>
        </authorList>
    </citation>
    <scope>NUCLEOTIDE SEQUENCE [LARGE SCALE GENOMIC DNA]</scope>
    <source>
        <strain evidence="5 6">DSM 43634</strain>
    </source>
</reference>
<evidence type="ECO:0000313" key="5">
    <source>
        <dbReference type="EMBL" id="ROP29727.1"/>
    </source>
</evidence>
<keyword evidence="1" id="KW-0805">Transcription regulation</keyword>
<feature type="domain" description="ANTAR" evidence="4">
    <location>
        <begin position="321"/>
        <end position="382"/>
    </location>
</feature>
<feature type="region of interest" description="Disordered" evidence="3">
    <location>
        <begin position="1"/>
        <end position="169"/>
    </location>
</feature>
<name>A0A3N1GHL0_9ACTN</name>
<dbReference type="InterPro" id="IPR005561">
    <property type="entry name" value="ANTAR"/>
</dbReference>
<dbReference type="Gene3D" id="3.30.450.40">
    <property type="match status" value="1"/>
</dbReference>
<dbReference type="PROSITE" id="PS50921">
    <property type="entry name" value="ANTAR"/>
    <property type="match status" value="1"/>
</dbReference>
<accession>A0A3N1GHL0</accession>
<evidence type="ECO:0000256" key="2">
    <source>
        <dbReference type="ARBA" id="ARBA00023163"/>
    </source>
</evidence>
<organism evidence="5 6">
    <name type="scientific">Couchioplanes caeruleus</name>
    <dbReference type="NCBI Taxonomy" id="56438"/>
    <lineage>
        <taxon>Bacteria</taxon>
        <taxon>Bacillati</taxon>
        <taxon>Actinomycetota</taxon>
        <taxon>Actinomycetes</taxon>
        <taxon>Micromonosporales</taxon>
        <taxon>Micromonosporaceae</taxon>
        <taxon>Couchioplanes</taxon>
    </lineage>
</organism>
<dbReference type="EMBL" id="RJKL01000001">
    <property type="protein sequence ID" value="ROP29727.1"/>
    <property type="molecule type" value="Genomic_DNA"/>
</dbReference>
<dbReference type="Pfam" id="PF03861">
    <property type="entry name" value="ANTAR"/>
    <property type="match status" value="1"/>
</dbReference>
<evidence type="ECO:0000256" key="3">
    <source>
        <dbReference type="SAM" id="MobiDB-lite"/>
    </source>
</evidence>
<proteinExistence type="predicted"/>
<evidence type="ECO:0000259" key="4">
    <source>
        <dbReference type="PROSITE" id="PS50921"/>
    </source>
</evidence>
<dbReference type="Pfam" id="PF01590">
    <property type="entry name" value="GAF"/>
    <property type="match status" value="1"/>
</dbReference>